<protein>
    <submittedName>
        <fullName evidence="3">M23 family metallopeptidase</fullName>
    </submittedName>
</protein>
<reference evidence="4" key="1">
    <citation type="journal article" date="2015" name="Genome Announc.">
        <title>Draft Genome Sequence of Tolypothrix boutellei Strain VB521301.</title>
        <authorList>
            <person name="Chandrababunaidu M.M."/>
            <person name="Singh D."/>
            <person name="Sen D."/>
            <person name="Bhan S."/>
            <person name="Das S."/>
            <person name="Gupta A."/>
            <person name="Adhikary S.P."/>
            <person name="Tripathy S."/>
        </authorList>
    </citation>
    <scope>NUCLEOTIDE SEQUENCE</scope>
    <source>
        <strain evidence="4">VB521301</strain>
    </source>
</reference>
<dbReference type="EMBL" id="JHEG04000001">
    <property type="protein sequence ID" value="KAF3884478.1"/>
    <property type="molecule type" value="Genomic_DNA"/>
</dbReference>
<dbReference type="Pfam" id="PF01551">
    <property type="entry name" value="Peptidase_M23"/>
    <property type="match status" value="1"/>
</dbReference>
<dbReference type="CDD" id="cd12797">
    <property type="entry name" value="M23_peptidase"/>
    <property type="match status" value="1"/>
</dbReference>
<dbReference type="AlphaFoldDB" id="A0A0C1RBG0"/>
<evidence type="ECO:0000313" key="4">
    <source>
        <dbReference type="EMBL" id="KIE09660.1"/>
    </source>
</evidence>
<dbReference type="Gene3D" id="2.70.70.10">
    <property type="entry name" value="Glucose Permease (Domain IIA)"/>
    <property type="match status" value="1"/>
</dbReference>
<dbReference type="OrthoDB" id="507840at2"/>
<reference evidence="3" key="2">
    <citation type="submission" date="2019-11" db="EMBL/GenBank/DDBJ databases">
        <title>Improved Assembly of Tolypothrix boutellei genome.</title>
        <authorList>
            <person name="Sarangi A.N."/>
            <person name="Mukherjee M."/>
            <person name="Ghosh S."/>
            <person name="Singh D."/>
            <person name="Das A."/>
            <person name="Kant S."/>
            <person name="Prusty A."/>
            <person name="Tripathy S."/>
        </authorList>
    </citation>
    <scope>NUCLEOTIDE SEQUENCE</scope>
    <source>
        <strain evidence="3">VB521301</strain>
    </source>
</reference>
<dbReference type="SUPFAM" id="SSF51261">
    <property type="entry name" value="Duplicated hybrid motif"/>
    <property type="match status" value="1"/>
</dbReference>
<dbReference type="Proteomes" id="UP000029738">
    <property type="component" value="Unassembled WGS sequence"/>
</dbReference>
<keyword evidence="5" id="KW-1185">Reference proteome</keyword>
<dbReference type="GO" id="GO:0004222">
    <property type="term" value="F:metalloendopeptidase activity"/>
    <property type="evidence" value="ECO:0007669"/>
    <property type="project" value="TreeGrafter"/>
</dbReference>
<dbReference type="InterPro" id="IPR011055">
    <property type="entry name" value="Dup_hybrid_motif"/>
</dbReference>
<comment type="caution">
    <text evidence="4">The sequence shown here is derived from an EMBL/GenBank/DDBJ whole genome shotgun (WGS) entry which is preliminary data.</text>
</comment>
<gene>
    <name evidence="4" type="ORF">DA73_0225350</name>
    <name evidence="3" type="ORF">DA73_0400002580</name>
</gene>
<dbReference type="STRING" id="1479485.DA73_0225350"/>
<evidence type="ECO:0000256" key="1">
    <source>
        <dbReference type="SAM" id="MobiDB-lite"/>
    </source>
</evidence>
<feature type="region of interest" description="Disordered" evidence="1">
    <location>
        <begin position="47"/>
        <end position="81"/>
    </location>
</feature>
<organism evidence="4">
    <name type="scientific">Tolypothrix bouteillei VB521301</name>
    <dbReference type="NCBI Taxonomy" id="1479485"/>
    <lineage>
        <taxon>Bacteria</taxon>
        <taxon>Bacillati</taxon>
        <taxon>Cyanobacteriota</taxon>
        <taxon>Cyanophyceae</taxon>
        <taxon>Nostocales</taxon>
        <taxon>Tolypothrichaceae</taxon>
        <taxon>Tolypothrix</taxon>
    </lineage>
</organism>
<dbReference type="InterPro" id="IPR050570">
    <property type="entry name" value="Cell_wall_metabolism_enzyme"/>
</dbReference>
<dbReference type="EMBL" id="JHEG02000054">
    <property type="protein sequence ID" value="KIE09660.1"/>
    <property type="molecule type" value="Genomic_DNA"/>
</dbReference>
<name>A0A0C1RBG0_9CYAN</name>
<sequence>MSQWRQTVAISVVTLFVSGLSIANLNTLLPKENKNVNAFSFISIPERDSHSSSPTPIARIPRSSTPDATPPRQIQPKSSLQATNNNTWLAASFPVENFKAYTSAFGYRPSATGGSRWEFHSGLDIAAPQGSYIRNWWAGRVSKVADRNACGTHVVIESGPWEHTYCHMEGHVESASGRRYLIDRDGGIQLWEGQPVPAGFRIGRVGMTGRTTGPHLHWGLKYAKNYVDPAVVLRAMFSQQQVARASSQKWTPQQSQVVIEESKLQQDSNY</sequence>
<evidence type="ECO:0000313" key="3">
    <source>
        <dbReference type="EMBL" id="KAF3884478.1"/>
    </source>
</evidence>
<evidence type="ECO:0000259" key="2">
    <source>
        <dbReference type="Pfam" id="PF01551"/>
    </source>
</evidence>
<accession>A0A0C1RBG0</accession>
<proteinExistence type="predicted"/>
<dbReference type="PANTHER" id="PTHR21666">
    <property type="entry name" value="PEPTIDASE-RELATED"/>
    <property type="match status" value="1"/>
</dbReference>
<dbReference type="InterPro" id="IPR016047">
    <property type="entry name" value="M23ase_b-sheet_dom"/>
</dbReference>
<dbReference type="PANTHER" id="PTHR21666:SF293">
    <property type="entry name" value="SLL1488 PROTEIN"/>
    <property type="match status" value="1"/>
</dbReference>
<evidence type="ECO:0000313" key="5">
    <source>
        <dbReference type="Proteomes" id="UP000029738"/>
    </source>
</evidence>
<feature type="domain" description="M23ase beta-sheet core" evidence="2">
    <location>
        <begin position="119"/>
        <end position="229"/>
    </location>
</feature>
<dbReference type="RefSeq" id="WP_038071648.1">
    <property type="nucleotide sequence ID" value="NZ_JHEG04000001.1"/>
</dbReference>